<dbReference type="AlphaFoldDB" id="A0A6A4WML3"/>
<dbReference type="Pfam" id="PF15785">
    <property type="entry name" value="SMG1"/>
    <property type="match status" value="1"/>
</dbReference>
<keyword evidence="3" id="KW-0418">Kinase</keyword>
<evidence type="ECO:0000313" key="3">
    <source>
        <dbReference type="EMBL" id="KAF0303882.1"/>
    </source>
</evidence>
<keyword evidence="2" id="KW-0732">Signal</keyword>
<protein>
    <submittedName>
        <fullName evidence="3">Serine/threonine-protein kinase SMG1</fullName>
    </submittedName>
</protein>
<dbReference type="OrthoDB" id="10065496at2759"/>
<comment type="caution">
    <text evidence="3">The sequence shown here is derived from an EMBL/GenBank/DDBJ whole genome shotgun (WGS) entry which is preliminary data.</text>
</comment>
<dbReference type="Proteomes" id="UP000440578">
    <property type="component" value="Unassembled WGS sequence"/>
</dbReference>
<accession>A0A6A4WML3</accession>
<feature type="region of interest" description="Disordered" evidence="1">
    <location>
        <begin position="1168"/>
        <end position="1227"/>
    </location>
</feature>
<feature type="chain" id="PRO_5025412929" evidence="2">
    <location>
        <begin position="23"/>
        <end position="1227"/>
    </location>
</feature>
<feature type="compositionally biased region" description="Basic and acidic residues" evidence="1">
    <location>
        <begin position="1168"/>
        <end position="1194"/>
    </location>
</feature>
<feature type="compositionally biased region" description="Gly residues" evidence="1">
    <location>
        <begin position="1195"/>
        <end position="1208"/>
    </location>
</feature>
<dbReference type="InterPro" id="IPR031559">
    <property type="entry name" value="SMG1"/>
</dbReference>
<dbReference type="GO" id="GO:0000184">
    <property type="term" value="P:nuclear-transcribed mRNA catabolic process, nonsense-mediated decay"/>
    <property type="evidence" value="ECO:0007669"/>
    <property type="project" value="InterPro"/>
</dbReference>
<dbReference type="GO" id="GO:0004674">
    <property type="term" value="F:protein serine/threonine kinase activity"/>
    <property type="evidence" value="ECO:0007669"/>
    <property type="project" value="InterPro"/>
</dbReference>
<gene>
    <name evidence="3" type="primary">Smg1</name>
    <name evidence="3" type="ORF">FJT64_024184</name>
</gene>
<evidence type="ECO:0000313" key="4">
    <source>
        <dbReference type="Proteomes" id="UP000440578"/>
    </source>
</evidence>
<organism evidence="3 4">
    <name type="scientific">Amphibalanus amphitrite</name>
    <name type="common">Striped barnacle</name>
    <name type="synonym">Balanus amphitrite</name>
    <dbReference type="NCBI Taxonomy" id="1232801"/>
    <lineage>
        <taxon>Eukaryota</taxon>
        <taxon>Metazoa</taxon>
        <taxon>Ecdysozoa</taxon>
        <taxon>Arthropoda</taxon>
        <taxon>Crustacea</taxon>
        <taxon>Multicrustacea</taxon>
        <taxon>Cirripedia</taxon>
        <taxon>Thoracica</taxon>
        <taxon>Thoracicalcarea</taxon>
        <taxon>Balanomorpha</taxon>
        <taxon>Balanoidea</taxon>
        <taxon>Balanidae</taxon>
        <taxon>Amphibalaninae</taxon>
        <taxon>Amphibalanus</taxon>
    </lineage>
</organism>
<keyword evidence="3" id="KW-0808">Transferase</keyword>
<evidence type="ECO:0000256" key="1">
    <source>
        <dbReference type="SAM" id="MobiDB-lite"/>
    </source>
</evidence>
<keyword evidence="4" id="KW-1185">Reference proteome</keyword>
<feature type="signal peptide" evidence="2">
    <location>
        <begin position="1"/>
        <end position="22"/>
    </location>
</feature>
<proteinExistence type="predicted"/>
<sequence>MHSLQGCAALGHLVTLLGQRLGADVQYMLSFVTQVWPEVAHLSDLSLVAVCRLLETMLRHAGTVLPSDLMDQLFGRTSPLRPLRLSYSEQVRSAVLATYRAALGLKNVPLLQDVYRHVLADLHVPSTRNSIIGLWALSPSIVHLLAVSLRPDDRRVAASQPLIRHMTLSLLYTHCDRHRHFLSTSRLTRSERTTPALVPSVAPSTGHNLTTLLALITRLLTQPEGLSDTERLLLLWVAQLAEAAAAGGYTEQLLRSGELAQLAAAAAERARSPSRQLARCAAETCRRLVVALGWDTLPAPLRQQLCEVCAVRLDGPSPLEADGAPLLTCLPPDQLLSALHAQATDVTLGRQTVVRARRHLRTRQVAVPARAVTWRRDASSSPLDWVPEALRSCQDASVAHKADDAWMLPARGNLLKLWCDLSAAEFCVQNRLKTPPHKKPERTLTELDDKIRECVASNGSGLARQVAFLETFDKCIYLASEGSALMPAVFSKAVRSFFRANAATCREWLLRARRHLLRAPAALARLPAAGGLAAVAPLLAVARGRPPGALAAAVLAAAAAGSVQLVRGLRRLEPAGAEDAWMEAAELLAAGRHSQAADALKEYVLERATGEGTSAQAVDQELLSALGDRVLDSYLAVGRYDEAIAWRETMTKHQLPCSDQVLDNLDNIRLLAKFADGDYSGAAALAVGSPPAAGRLTSVIGCQLETAAAAAALCAGGESWKAAGERLTTATERVARLVHEGATEHPPAVAPAALLSLQTLHRLMEVRGGAPANRIPLPELAEPAWRARSLDTPALLQLTHWSQCLQTLGAVQPTDPAAARIRLTAVKRLRRSGDAEPAARLLLCRSVGGSGDGAATDLTARLRRLVTDPAESAALPEVRREAAKLLHGLGDPDSAAEALLGTSVGDITSRTDLLLARWLSTAGGGTPVSPDPTLLERYLSAAPTGELGGVDSRVVPPQELPVGRLLEAGVHRCPEDPKAWFQLAAWCYTWGKQAVTESQSRSAEQLDAAGSREAVRALLPAAAPELVDRVTDIVERSHVSAESLDQEDDIEEDMVSSAAWARSQLSAVAPSPDCVEPLLALWRAAQRRVYGHLGLAAAGYLRFLRLQPSACERSTLAALRLLRLIVKHAAELRESLVEGLADTPAGPWKAIIPQPVKLSRTGDEEHRLNIERKQQQRPPGEGRGRGDRPGEGRGRGYYGRGAPRGRGYGRGESRGGRGGSYQSAPRR</sequence>
<evidence type="ECO:0000256" key="2">
    <source>
        <dbReference type="SAM" id="SignalP"/>
    </source>
</evidence>
<reference evidence="3 4" key="1">
    <citation type="submission" date="2019-07" db="EMBL/GenBank/DDBJ databases">
        <title>Draft genome assembly of a fouling barnacle, Amphibalanus amphitrite (Darwin, 1854): The first reference genome for Thecostraca.</title>
        <authorList>
            <person name="Kim W."/>
        </authorList>
    </citation>
    <scope>NUCLEOTIDE SEQUENCE [LARGE SCALE GENOMIC DNA]</scope>
    <source>
        <strain evidence="3">SNU_AA5</strain>
        <tissue evidence="3">Soma without cirri and trophi</tissue>
    </source>
</reference>
<dbReference type="EMBL" id="VIIS01000908">
    <property type="protein sequence ID" value="KAF0303882.1"/>
    <property type="molecule type" value="Genomic_DNA"/>
</dbReference>
<name>A0A6A4WML3_AMPAM</name>